<comment type="caution">
    <text evidence="2">The sequence shown here is derived from an EMBL/GenBank/DDBJ whole genome shotgun (WGS) entry which is preliminary data.</text>
</comment>
<dbReference type="Proteomes" id="UP000024533">
    <property type="component" value="Unassembled WGS sequence"/>
</dbReference>
<reference evidence="2 3" key="1">
    <citation type="submission" date="2014-02" db="EMBL/GenBank/DDBJ databases">
        <title>The Genome Sequence of Trichophyton interdigitale MR816.</title>
        <authorList>
            <consortium name="The Broad Institute Genomics Platform"/>
            <person name="Cuomo C.A."/>
            <person name="White T.C."/>
            <person name="Graser Y."/>
            <person name="Martinez-Rossi N."/>
            <person name="Heitman J."/>
            <person name="Young S.K."/>
            <person name="Zeng Q."/>
            <person name="Gargeya S."/>
            <person name="Abouelleil A."/>
            <person name="Alvarado L."/>
            <person name="Chapman S.B."/>
            <person name="Gainer-Dewar J."/>
            <person name="Goldberg J."/>
            <person name="Griggs A."/>
            <person name="Gujja S."/>
            <person name="Hansen M."/>
            <person name="Howarth C."/>
            <person name="Imamovic A."/>
            <person name="Larimer J."/>
            <person name="Martinez D."/>
            <person name="Murphy C."/>
            <person name="Pearson M.D."/>
            <person name="Persinoti G."/>
            <person name="Poon T."/>
            <person name="Priest M."/>
            <person name="Roberts A.D."/>
            <person name="Saif S."/>
            <person name="Shea T.D."/>
            <person name="Sykes S.N."/>
            <person name="Wortman J."/>
            <person name="Nusbaum C."/>
            <person name="Birren B."/>
        </authorList>
    </citation>
    <scope>NUCLEOTIDE SEQUENCE [LARGE SCALE GENOMIC DNA]</scope>
    <source>
        <strain evidence="2 3">MR816</strain>
    </source>
</reference>
<dbReference type="AlphaFoldDB" id="A0A059J181"/>
<dbReference type="HOGENOM" id="CLU_1564009_0_0_1"/>
<feature type="region of interest" description="Disordered" evidence="1">
    <location>
        <begin position="172"/>
        <end position="194"/>
    </location>
</feature>
<feature type="region of interest" description="Disordered" evidence="1">
    <location>
        <begin position="1"/>
        <end position="21"/>
    </location>
</feature>
<dbReference type="EMBL" id="AOKY01000420">
    <property type="protein sequence ID" value="KDB21605.1"/>
    <property type="molecule type" value="Genomic_DNA"/>
</dbReference>
<gene>
    <name evidence="2" type="ORF">H109_06462</name>
</gene>
<sequence>MGGTTPPPAHSATKNKRRDERPEGEEWIYLNWGIFLWWTENRYLLVKLNGTIKYRKRIKRDDPKKDKEEIKRHLAEVEDLIQEGYTKWGLRQIAREKKKAMKRESKEVEEKIKERKMESKRLLKMQKEAEREWKMELRMEFREEKKKQRERERELKKDLKMERKREKITREWRRERHRARRKMAEASEKEASTT</sequence>
<keyword evidence="3" id="KW-1185">Reference proteome</keyword>
<protein>
    <submittedName>
        <fullName evidence="2">Uncharacterized protein</fullName>
    </submittedName>
</protein>
<evidence type="ECO:0000313" key="3">
    <source>
        <dbReference type="Proteomes" id="UP000024533"/>
    </source>
</evidence>
<dbReference type="OMA" id="RESWRME"/>
<accession>A0A059J181</accession>
<evidence type="ECO:0000256" key="1">
    <source>
        <dbReference type="SAM" id="MobiDB-lite"/>
    </source>
</evidence>
<evidence type="ECO:0000313" key="2">
    <source>
        <dbReference type="EMBL" id="KDB21605.1"/>
    </source>
</evidence>
<dbReference type="OrthoDB" id="10466526at2759"/>
<name>A0A059J181_TRIIM</name>
<organism evidence="2 3">
    <name type="scientific">Trichophyton interdigitale (strain MR816)</name>
    <dbReference type="NCBI Taxonomy" id="1215338"/>
    <lineage>
        <taxon>Eukaryota</taxon>
        <taxon>Fungi</taxon>
        <taxon>Dikarya</taxon>
        <taxon>Ascomycota</taxon>
        <taxon>Pezizomycotina</taxon>
        <taxon>Eurotiomycetes</taxon>
        <taxon>Eurotiomycetidae</taxon>
        <taxon>Onygenales</taxon>
        <taxon>Arthrodermataceae</taxon>
        <taxon>Trichophyton</taxon>
    </lineage>
</organism>
<feature type="compositionally biased region" description="Basic and acidic residues" evidence="1">
    <location>
        <begin position="182"/>
        <end position="194"/>
    </location>
</feature>
<proteinExistence type="predicted"/>